<dbReference type="Pfam" id="PF13181">
    <property type="entry name" value="TPR_8"/>
    <property type="match status" value="1"/>
</dbReference>
<dbReference type="SUPFAM" id="SSF82199">
    <property type="entry name" value="SET domain"/>
    <property type="match status" value="1"/>
</dbReference>
<dbReference type="InterPro" id="IPR011990">
    <property type="entry name" value="TPR-like_helical_dom_sf"/>
</dbReference>
<name>A0AAV8RYM8_ENSVE</name>
<keyword evidence="2" id="KW-0863">Zinc-finger</keyword>
<dbReference type="SUPFAM" id="SSF144232">
    <property type="entry name" value="HIT/MYND zinc finger-like"/>
    <property type="match status" value="1"/>
</dbReference>
<proteinExistence type="predicted"/>
<evidence type="ECO:0000259" key="4">
    <source>
        <dbReference type="Pfam" id="PF01753"/>
    </source>
</evidence>
<evidence type="ECO:0000313" key="6">
    <source>
        <dbReference type="Proteomes" id="UP001222027"/>
    </source>
</evidence>
<dbReference type="EMBL" id="JAQQAF010000001">
    <property type="protein sequence ID" value="KAJ8512227.1"/>
    <property type="molecule type" value="Genomic_DNA"/>
</dbReference>
<gene>
    <name evidence="5" type="ORF">OPV22_002661</name>
</gene>
<organism evidence="5 6">
    <name type="scientific">Ensete ventricosum</name>
    <name type="common">Abyssinian banana</name>
    <name type="synonym">Musa ensete</name>
    <dbReference type="NCBI Taxonomy" id="4639"/>
    <lineage>
        <taxon>Eukaryota</taxon>
        <taxon>Viridiplantae</taxon>
        <taxon>Streptophyta</taxon>
        <taxon>Embryophyta</taxon>
        <taxon>Tracheophyta</taxon>
        <taxon>Spermatophyta</taxon>
        <taxon>Magnoliopsida</taxon>
        <taxon>Liliopsida</taxon>
        <taxon>Zingiberales</taxon>
        <taxon>Musaceae</taxon>
        <taxon>Ensete</taxon>
    </lineage>
</organism>
<dbReference type="AlphaFoldDB" id="A0AAV8RYM8"/>
<keyword evidence="1" id="KW-0479">Metal-binding</keyword>
<comment type="caution">
    <text evidence="5">The sequence shown here is derived from an EMBL/GenBank/DDBJ whole genome shotgun (WGS) entry which is preliminary data.</text>
</comment>
<feature type="domain" description="MYND-type" evidence="4">
    <location>
        <begin position="262"/>
        <end position="297"/>
    </location>
</feature>
<evidence type="ECO:0000256" key="3">
    <source>
        <dbReference type="ARBA" id="ARBA00022833"/>
    </source>
</evidence>
<dbReference type="Pfam" id="PF01753">
    <property type="entry name" value="zf-MYND"/>
    <property type="match status" value="1"/>
</dbReference>
<dbReference type="InterPro" id="IPR046341">
    <property type="entry name" value="SET_dom_sf"/>
</dbReference>
<accession>A0AAV8RYM8</accession>
<keyword evidence="6" id="KW-1185">Reference proteome</keyword>
<evidence type="ECO:0000256" key="1">
    <source>
        <dbReference type="ARBA" id="ARBA00022723"/>
    </source>
</evidence>
<dbReference type="Proteomes" id="UP001222027">
    <property type="component" value="Unassembled WGS sequence"/>
</dbReference>
<dbReference type="PANTHER" id="PTHR47337">
    <property type="entry name" value="TETRATRICOPEPTIDE REPEAT (TPR)-LIKE SUPERFAMILY PROTEIN"/>
    <property type="match status" value="1"/>
</dbReference>
<dbReference type="SMART" id="SM00028">
    <property type="entry name" value="TPR"/>
    <property type="match status" value="4"/>
</dbReference>
<dbReference type="InterPro" id="IPR002893">
    <property type="entry name" value="Znf_MYND"/>
</dbReference>
<dbReference type="Gene3D" id="1.25.40.10">
    <property type="entry name" value="Tetratricopeptide repeat domain"/>
    <property type="match status" value="2"/>
</dbReference>
<dbReference type="Gene3D" id="2.170.270.10">
    <property type="entry name" value="SET domain"/>
    <property type="match status" value="1"/>
</dbReference>
<evidence type="ECO:0000256" key="2">
    <source>
        <dbReference type="ARBA" id="ARBA00022771"/>
    </source>
</evidence>
<dbReference type="SUPFAM" id="SSF48452">
    <property type="entry name" value="TPR-like"/>
    <property type="match status" value="1"/>
</dbReference>
<sequence length="796" mass="88864">MERLKYLIPDELKRVIGRSAPENLTMTSSLLLDLFLPLPQFQQVIRELTDPDLALCRKSKEAALDSKQKGNERFMKGDYVEALSFYSHALRHAPASSSEMDVNLVAALYVNRASSMHKLGLLQECIRDCNRAISIFPAYVKAWYRRGKANASLKDYKHARHDLEVAVSMEDNPSRKSQIKGELRLVLSESSSSNAIGMVNNTGEDEKVDSLAQSKALVLQCVSSPHKGRGLTSAHDIPPASLVHREEPLAAILLKSCWETHCHFCFDELPADILFCPSCIIPVYCSKNCQEQALGKHDMYLNKKILATDLEKHVMNAILANPTRNTGEDICSNHIPEHRHECGGSHWSSVLPPDIVLAARVIVTSIEKCKASGRISNPLDYLDFVHNYAQNPSVSKLESHVYAIVLLYCLHQYYNSDFPLSGASVAQLILVISQIKVNSMAVIHMKSHQRDEAFGKCSKFFAFEEHITQDTKQVNVAQAVYSRGSLFNHSCQPNVHAYFLSRTLFVRSVEVVPAWCPLELSYGPQVGELDLHGRQKLLKEQYSFQCCCSSCSELNLSDLVMNTFRCVRPYCLGAVLEATHYKRLESNFVQVSDASCTFKISLPLLSTKKDISDVARMLLHKRGADSHIAAGHCLSCGSCCDLEYSTAGSKSSLANIQRLKDSLDSDEIPDAFVSDMLSSLSQLRSVRHPYSKIVAEAEDNVAEAFVRIGELKLAVQHCVASIEILEKLYGRDHIVIGHELMKLASIQLCMGDRTAALSSIKRVDSIFLLYYGSHVDRIFPHLKEEVLRTEAERLAS</sequence>
<keyword evidence="3" id="KW-0862">Zinc</keyword>
<dbReference type="PANTHER" id="PTHR47337:SF1">
    <property type="entry name" value="TETRATRICOPEPTIDE REPEAT (TPR)-LIKE SUPERFAMILY PROTEIN"/>
    <property type="match status" value="1"/>
</dbReference>
<dbReference type="InterPro" id="IPR019734">
    <property type="entry name" value="TPR_rpt"/>
</dbReference>
<reference evidence="5 6" key="1">
    <citation type="submission" date="2022-12" db="EMBL/GenBank/DDBJ databases">
        <title>Chromosome-scale assembly of the Ensete ventricosum genome.</title>
        <authorList>
            <person name="Dussert Y."/>
            <person name="Stocks J."/>
            <person name="Wendawek A."/>
            <person name="Woldeyes F."/>
            <person name="Nichols R.A."/>
            <person name="Borrell J.S."/>
        </authorList>
    </citation>
    <scope>NUCLEOTIDE SEQUENCE [LARGE SCALE GENOMIC DNA]</scope>
    <source>
        <strain evidence="6">cv. Maze</strain>
        <tissue evidence="5">Seeds</tissue>
    </source>
</reference>
<evidence type="ECO:0000313" key="5">
    <source>
        <dbReference type="EMBL" id="KAJ8512227.1"/>
    </source>
</evidence>
<dbReference type="GO" id="GO:0008270">
    <property type="term" value="F:zinc ion binding"/>
    <property type="evidence" value="ECO:0007669"/>
    <property type="project" value="UniProtKB-KW"/>
</dbReference>
<protein>
    <recommendedName>
        <fullName evidence="4">MYND-type domain-containing protein</fullName>
    </recommendedName>
</protein>